<evidence type="ECO:0000313" key="3">
    <source>
        <dbReference type="Proteomes" id="UP001595976"/>
    </source>
</evidence>
<dbReference type="EMBL" id="JBHSLI010000004">
    <property type="protein sequence ID" value="MFC5293650.1"/>
    <property type="molecule type" value="Genomic_DNA"/>
</dbReference>
<keyword evidence="1" id="KW-0472">Membrane</keyword>
<feature type="transmembrane region" description="Helical" evidence="1">
    <location>
        <begin position="43"/>
        <end position="63"/>
    </location>
</feature>
<organism evidence="2 3">
    <name type="scientific">Bosea minatitlanensis</name>
    <dbReference type="NCBI Taxonomy" id="128782"/>
    <lineage>
        <taxon>Bacteria</taxon>
        <taxon>Pseudomonadati</taxon>
        <taxon>Pseudomonadota</taxon>
        <taxon>Alphaproteobacteria</taxon>
        <taxon>Hyphomicrobiales</taxon>
        <taxon>Boseaceae</taxon>
        <taxon>Bosea</taxon>
    </lineage>
</organism>
<dbReference type="Proteomes" id="UP001595976">
    <property type="component" value="Unassembled WGS sequence"/>
</dbReference>
<evidence type="ECO:0000313" key="2">
    <source>
        <dbReference type="EMBL" id="MFC5293650.1"/>
    </source>
</evidence>
<keyword evidence="1" id="KW-1133">Transmembrane helix</keyword>
<sequence>MLLLALMWGVSIPITKLGLLSLPPLTLTALRFAIAVPLMFGDALGLLFVLGVVLVLGGLALTVTTSRGREAAAAP</sequence>
<keyword evidence="3" id="KW-1185">Reference proteome</keyword>
<name>A0ABW0F5D5_9HYPH</name>
<proteinExistence type="predicted"/>
<dbReference type="RefSeq" id="WP_375797005.1">
    <property type="nucleotide sequence ID" value="NZ_JAOAOS010000004.1"/>
</dbReference>
<protein>
    <recommendedName>
        <fullName evidence="4">EamA domain-containing protein</fullName>
    </recommendedName>
</protein>
<evidence type="ECO:0000256" key="1">
    <source>
        <dbReference type="SAM" id="Phobius"/>
    </source>
</evidence>
<keyword evidence="1" id="KW-0812">Transmembrane</keyword>
<accession>A0ABW0F5D5</accession>
<evidence type="ECO:0008006" key="4">
    <source>
        <dbReference type="Google" id="ProtNLM"/>
    </source>
</evidence>
<reference evidence="3" key="1">
    <citation type="journal article" date="2019" name="Int. J. Syst. Evol. Microbiol.">
        <title>The Global Catalogue of Microorganisms (GCM) 10K type strain sequencing project: providing services to taxonomists for standard genome sequencing and annotation.</title>
        <authorList>
            <consortium name="The Broad Institute Genomics Platform"/>
            <consortium name="The Broad Institute Genome Sequencing Center for Infectious Disease"/>
            <person name="Wu L."/>
            <person name="Ma J."/>
        </authorList>
    </citation>
    <scope>NUCLEOTIDE SEQUENCE [LARGE SCALE GENOMIC DNA]</scope>
    <source>
        <strain evidence="3">CGMCC 1.15643</strain>
    </source>
</reference>
<comment type="caution">
    <text evidence="2">The sequence shown here is derived from an EMBL/GenBank/DDBJ whole genome shotgun (WGS) entry which is preliminary data.</text>
</comment>
<gene>
    <name evidence="2" type="ORF">ACFPK2_11685</name>
</gene>